<evidence type="ECO:0000313" key="1">
    <source>
        <dbReference type="EMBL" id="KAJ7560157.1"/>
    </source>
</evidence>
<comment type="caution">
    <text evidence="1">The sequence shown here is derived from an EMBL/GenBank/DDBJ whole genome shotgun (WGS) entry which is preliminary data.</text>
</comment>
<evidence type="ECO:0000313" key="2">
    <source>
        <dbReference type="Proteomes" id="UP001162992"/>
    </source>
</evidence>
<reference evidence="2" key="1">
    <citation type="journal article" date="2024" name="Proc. Natl. Acad. Sci. U.S.A.">
        <title>Extraordinary preservation of gene collinearity over three hundred million years revealed in homosporous lycophytes.</title>
        <authorList>
            <person name="Li C."/>
            <person name="Wickell D."/>
            <person name="Kuo L.Y."/>
            <person name="Chen X."/>
            <person name="Nie B."/>
            <person name="Liao X."/>
            <person name="Peng D."/>
            <person name="Ji J."/>
            <person name="Jenkins J."/>
            <person name="Williams M."/>
            <person name="Shu S."/>
            <person name="Plott C."/>
            <person name="Barry K."/>
            <person name="Rajasekar S."/>
            <person name="Grimwood J."/>
            <person name="Han X."/>
            <person name="Sun S."/>
            <person name="Hou Z."/>
            <person name="He W."/>
            <person name="Dai G."/>
            <person name="Sun C."/>
            <person name="Schmutz J."/>
            <person name="Leebens-Mack J.H."/>
            <person name="Li F.W."/>
            <person name="Wang L."/>
        </authorList>
    </citation>
    <scope>NUCLEOTIDE SEQUENCE [LARGE SCALE GENOMIC DNA]</scope>
    <source>
        <strain evidence="2">cv. PW_Plant_1</strain>
    </source>
</reference>
<dbReference type="Proteomes" id="UP001162992">
    <property type="component" value="Chromosome 4"/>
</dbReference>
<organism evidence="1 2">
    <name type="scientific">Diphasiastrum complanatum</name>
    <name type="common">Issler's clubmoss</name>
    <name type="synonym">Lycopodium complanatum</name>
    <dbReference type="NCBI Taxonomy" id="34168"/>
    <lineage>
        <taxon>Eukaryota</taxon>
        <taxon>Viridiplantae</taxon>
        <taxon>Streptophyta</taxon>
        <taxon>Embryophyta</taxon>
        <taxon>Tracheophyta</taxon>
        <taxon>Lycopodiopsida</taxon>
        <taxon>Lycopodiales</taxon>
        <taxon>Lycopodiaceae</taxon>
        <taxon>Lycopodioideae</taxon>
        <taxon>Diphasiastrum</taxon>
    </lineage>
</organism>
<gene>
    <name evidence="1" type="ORF">O6H91_04G116600</name>
</gene>
<name>A0ACC2E116_DIPCM</name>
<protein>
    <submittedName>
        <fullName evidence="1">Uncharacterized protein</fullName>
    </submittedName>
</protein>
<keyword evidence="2" id="KW-1185">Reference proteome</keyword>
<sequence length="134" mass="14817">MQQLTHAEIFNHSKAKDIWLLIHGKVYDVSKFSEDHPGGEEVLISAAGKDATDDFEDVGHSSSAKAMMEEYYIGDADPKSSVAHKSSHRVVTVTPPRNDESPRVLIWIFTYIVPLAIFGVAIAVKSYLDKVQSS</sequence>
<accession>A0ACC2E116</accession>
<proteinExistence type="predicted"/>
<dbReference type="EMBL" id="CM055095">
    <property type="protein sequence ID" value="KAJ7560157.1"/>
    <property type="molecule type" value="Genomic_DNA"/>
</dbReference>